<comment type="caution">
    <text evidence="2">The sequence shown here is derived from an EMBL/GenBank/DDBJ whole genome shotgun (WGS) entry which is preliminary data.</text>
</comment>
<name>A0A4Q9FRX5_9FLAO</name>
<evidence type="ECO:0000313" key="3">
    <source>
        <dbReference type="Proteomes" id="UP000292372"/>
    </source>
</evidence>
<feature type="chain" id="PRO_5020558424" description="HmuY protein" evidence="1">
    <location>
        <begin position="24"/>
        <end position="501"/>
    </location>
</feature>
<sequence>MKTNLIFIKALVILFLVSACSNDDDEAMLQDFAVAFENPSASFLATDVDKDVVVVFAPAATSNGVITINYTLDNAEYGLDGDFTTIPVGDGGTIALPFTAGAESVSFKINKLKTPIEGDTKAITFSISQVSLSNATVSGNVDFLLSFTETAALGGVIAPEVGGVNYTNQVFIDLSAQTTTPVRRDAWELAFHSGAANKVFLNSALRVTAAELSDFTDLSAITSATAFSPALEIDVYNLFTQQTETKIINSVEEYKEGVKQSYSMYGPYADHRDGSETAISEISATPDDNKVYLVYMGSEIPTTAGSGSTNHSGDDRGWYKVRITMDGEDYKLQYAELESTTIKETTITKNVDYNAVAFSLKDEKLVTAEPQKDKWDINFAGVFGAENGPTYSDYVIHNTLGGTGLYKVSTKDSEGVAIEGVPTFEDFSVSDVDDGSLNFNERNIIGSGWRDPFAGPVAVVKDDRYFVIKDTAGNYYKLRFNAVVNENGERGNPKFEYELLQ</sequence>
<protein>
    <recommendedName>
        <fullName evidence="4">HmuY protein</fullName>
    </recommendedName>
</protein>
<accession>A0A4Q9FRX5</accession>
<dbReference type="EMBL" id="SIRS01000001">
    <property type="protein sequence ID" value="TBN18804.1"/>
    <property type="molecule type" value="Genomic_DNA"/>
</dbReference>
<dbReference type="InterPro" id="IPR025921">
    <property type="entry name" value="HmuY"/>
</dbReference>
<proteinExistence type="predicted"/>
<evidence type="ECO:0008006" key="4">
    <source>
        <dbReference type="Google" id="ProtNLM"/>
    </source>
</evidence>
<evidence type="ECO:0000313" key="2">
    <source>
        <dbReference type="EMBL" id="TBN18804.1"/>
    </source>
</evidence>
<dbReference type="RefSeq" id="WP_130935320.1">
    <property type="nucleotide sequence ID" value="NZ_BMEE01000001.1"/>
</dbReference>
<dbReference type="PROSITE" id="PS51257">
    <property type="entry name" value="PROKAR_LIPOPROTEIN"/>
    <property type="match status" value="1"/>
</dbReference>
<dbReference type="Pfam" id="PF14064">
    <property type="entry name" value="HmuY"/>
    <property type="match status" value="2"/>
</dbReference>
<dbReference type="AlphaFoldDB" id="A0A4Q9FRX5"/>
<keyword evidence="3" id="KW-1185">Reference proteome</keyword>
<reference evidence="2 3" key="1">
    <citation type="journal article" date="2015" name="Int. J. Syst. Evol. Microbiol.">
        <title>Hyunsoonleella pacifica sp. nov., isolated from seawater of South Pacific Gyre.</title>
        <authorList>
            <person name="Gao X."/>
            <person name="Zhang Z."/>
            <person name="Dai X."/>
            <person name="Zhang X.H."/>
        </authorList>
    </citation>
    <scope>NUCLEOTIDE SEQUENCE [LARGE SCALE GENOMIC DNA]</scope>
    <source>
        <strain evidence="2 3">SW033</strain>
    </source>
</reference>
<dbReference type="OrthoDB" id="1091850at2"/>
<gene>
    <name evidence="2" type="ORF">EYD46_01700</name>
</gene>
<evidence type="ECO:0000256" key="1">
    <source>
        <dbReference type="SAM" id="SignalP"/>
    </source>
</evidence>
<feature type="signal peptide" evidence="1">
    <location>
        <begin position="1"/>
        <end position="23"/>
    </location>
</feature>
<dbReference type="Proteomes" id="UP000292372">
    <property type="component" value="Unassembled WGS sequence"/>
</dbReference>
<organism evidence="2 3">
    <name type="scientific">Hyunsoonleella pacifica</name>
    <dbReference type="NCBI Taxonomy" id="1080224"/>
    <lineage>
        <taxon>Bacteria</taxon>
        <taxon>Pseudomonadati</taxon>
        <taxon>Bacteroidota</taxon>
        <taxon>Flavobacteriia</taxon>
        <taxon>Flavobacteriales</taxon>
        <taxon>Flavobacteriaceae</taxon>
    </lineage>
</organism>
<dbReference type="CDD" id="cd12105">
    <property type="entry name" value="HmuY"/>
    <property type="match status" value="1"/>
</dbReference>
<keyword evidence="1" id="KW-0732">Signal</keyword>